<keyword evidence="5" id="KW-1185">Reference proteome</keyword>
<reference evidence="5" key="1">
    <citation type="journal article" date="2019" name="Int. J. Syst. Evol. Microbiol.">
        <title>The Global Catalogue of Microorganisms (GCM) 10K type strain sequencing project: providing services to taxonomists for standard genome sequencing and annotation.</title>
        <authorList>
            <consortium name="The Broad Institute Genomics Platform"/>
            <consortium name="The Broad Institute Genome Sequencing Center for Infectious Disease"/>
            <person name="Wu L."/>
            <person name="Ma J."/>
        </authorList>
    </citation>
    <scope>NUCLEOTIDE SEQUENCE [LARGE SCALE GENOMIC DNA]</scope>
    <source>
        <strain evidence="5">JCM 17201</strain>
    </source>
</reference>
<evidence type="ECO:0000259" key="3">
    <source>
        <dbReference type="PROSITE" id="PS51393"/>
    </source>
</evidence>
<feature type="domain" description="Lipoxygenase" evidence="3">
    <location>
        <begin position="145"/>
        <end position="601"/>
    </location>
</feature>
<dbReference type="Gene3D" id="3.10.450.60">
    <property type="match status" value="1"/>
</dbReference>
<accession>A0ABP7LAD1</accession>
<proteinExistence type="predicted"/>
<keyword evidence="1" id="KW-0479">Metal-binding</keyword>
<dbReference type="PRINTS" id="PR00087">
    <property type="entry name" value="LIPOXYGENASE"/>
</dbReference>
<evidence type="ECO:0000313" key="4">
    <source>
        <dbReference type="EMBL" id="GAA3897980.1"/>
    </source>
</evidence>
<dbReference type="InterPro" id="IPR000907">
    <property type="entry name" value="LipOase"/>
</dbReference>
<dbReference type="PANTHER" id="PTHR11771">
    <property type="entry name" value="LIPOXYGENASE"/>
    <property type="match status" value="1"/>
</dbReference>
<evidence type="ECO:0000313" key="5">
    <source>
        <dbReference type="Proteomes" id="UP001499994"/>
    </source>
</evidence>
<comment type="caution">
    <text evidence="4">The sequence shown here is derived from an EMBL/GenBank/DDBJ whole genome shotgun (WGS) entry which is preliminary data.</text>
</comment>
<dbReference type="Pfam" id="PF00305">
    <property type="entry name" value="Lipoxygenase"/>
    <property type="match status" value="1"/>
</dbReference>
<dbReference type="EMBL" id="BAABDG010000003">
    <property type="protein sequence ID" value="GAA3897980.1"/>
    <property type="molecule type" value="Genomic_DNA"/>
</dbReference>
<name>A0ABP7LAD1_9GAMM</name>
<evidence type="ECO:0000256" key="2">
    <source>
        <dbReference type="ARBA" id="ARBA00023002"/>
    </source>
</evidence>
<dbReference type="PROSITE" id="PS51393">
    <property type="entry name" value="LIPOXYGENASE_3"/>
    <property type="match status" value="1"/>
</dbReference>
<gene>
    <name evidence="4" type="ORF">GCM10022405_24080</name>
</gene>
<dbReference type="SUPFAM" id="SSF48484">
    <property type="entry name" value="Lipoxigenase"/>
    <property type="match status" value="1"/>
</dbReference>
<dbReference type="InterPro" id="IPR036226">
    <property type="entry name" value="LipOase_C_sf"/>
</dbReference>
<dbReference type="RefSeq" id="WP_346081271.1">
    <property type="nucleotide sequence ID" value="NZ_BAABDG010000003.1"/>
</dbReference>
<dbReference type="Gene3D" id="1.20.245.10">
    <property type="entry name" value="Lipoxygenase-1, Domain 5"/>
    <property type="match status" value="1"/>
</dbReference>
<dbReference type="Proteomes" id="UP001499994">
    <property type="component" value="Unassembled WGS sequence"/>
</dbReference>
<sequence>MSYEWTESLSPMIGVPMLDVPAGSDVPNELHPRDSYTVELLKLYLLVAQNHSQYYLSKLNNPTLKQKLFIEKLVKLESEEFDLLFNNQDGLRVKGKIIEMHQQLKTWPNYGHASVDSIGDDDSDLREYDAQYRTISRPFTAEYMHDDDLFAYWRLAGNNPVSLFGVSTLPSNFPLTNEQYQQVMGEADSLSDALSEKRIYMLDYSSMPVAEKGYSKPATDTDSSPVVGYSYAAMALFAVSKTDNRLKSVAIQCGQDPDDSNPMFLALTDEEHRWGWERAKMVIHAADKTEHQLSSHLGLTHLLCEAFAVATIRKLTKGHPVYDLLISHFEGTNRINHNATIQLLGERQFVDTLIAAPLGDIATATIDIRLNFNFYDNFLPARLASKGVNDTTALPEYPYRDDALLIWNAISDFVSSYVKYFYVTSAQVAADSALMAWMDDLLANGKVKGLKKISTREELSEVLTMVIFTSSAQHAAVNFTQPGWMMYAPAMVGTLNYHKPTDRANSTKNEWLEMLPVLSRAMKKIDIYTLLGNLYNGYLGEYVDREGKSVFDTNDTRLMNVIKSFRSKLSEIEKTISERNKTRLIPYETLFPSKIPASINI</sequence>
<keyword evidence="2" id="KW-0560">Oxidoreductase</keyword>
<dbReference type="InterPro" id="IPR013819">
    <property type="entry name" value="LipOase_C"/>
</dbReference>
<organism evidence="4 5">
    <name type="scientific">Gibbsiella dentisursi</name>
    <dbReference type="NCBI Taxonomy" id="796890"/>
    <lineage>
        <taxon>Bacteria</taxon>
        <taxon>Pseudomonadati</taxon>
        <taxon>Pseudomonadota</taxon>
        <taxon>Gammaproteobacteria</taxon>
        <taxon>Enterobacterales</taxon>
        <taxon>Yersiniaceae</taxon>
        <taxon>Gibbsiella</taxon>
    </lineage>
</organism>
<evidence type="ECO:0000256" key="1">
    <source>
        <dbReference type="ARBA" id="ARBA00022723"/>
    </source>
</evidence>
<protein>
    <recommendedName>
        <fullName evidence="3">Lipoxygenase domain-containing protein</fullName>
    </recommendedName>
</protein>